<dbReference type="AlphaFoldDB" id="A0A3M0KKV1"/>
<comment type="caution">
    <text evidence="2">The sequence shown here is derived from an EMBL/GenBank/DDBJ whole genome shotgun (WGS) entry which is preliminary data.</text>
</comment>
<reference evidence="2 3" key="1">
    <citation type="submission" date="2018-07" db="EMBL/GenBank/DDBJ databases">
        <title>A high quality draft genome assembly of the barn swallow (H. rustica rustica).</title>
        <authorList>
            <person name="Formenti G."/>
            <person name="Chiara M."/>
            <person name="Poveda L."/>
            <person name="Francoijs K.-J."/>
            <person name="Bonisoli-Alquati A."/>
            <person name="Canova L."/>
            <person name="Gianfranceschi L."/>
            <person name="Horner D.S."/>
            <person name="Saino N."/>
        </authorList>
    </citation>
    <scope>NUCLEOTIDE SEQUENCE [LARGE SCALE GENOMIC DNA]</scope>
    <source>
        <strain evidence="2">Chelidonia</strain>
        <tissue evidence="2">Blood</tissue>
    </source>
</reference>
<dbReference type="EMBL" id="QRBI01000106">
    <property type="protein sequence ID" value="RMC13271.1"/>
    <property type="molecule type" value="Genomic_DNA"/>
</dbReference>
<gene>
    <name evidence="2" type="ORF">DUI87_10805</name>
</gene>
<evidence type="ECO:0000256" key="1">
    <source>
        <dbReference type="SAM" id="MobiDB-lite"/>
    </source>
</evidence>
<keyword evidence="3" id="KW-1185">Reference proteome</keyword>
<sequence length="105" mass="12272">MRNKDKAEALAQSLRFDITDDRPRGSQCPELEDHDCKNDQLPVDTETRRGEERRGERGEERRGEGEERGGGERGEEERGEERRGEERRGEERERGEEASDLHHKK</sequence>
<feature type="region of interest" description="Disordered" evidence="1">
    <location>
        <begin position="1"/>
        <end position="105"/>
    </location>
</feature>
<organism evidence="2 3">
    <name type="scientific">Hirundo rustica rustica</name>
    <dbReference type="NCBI Taxonomy" id="333673"/>
    <lineage>
        <taxon>Eukaryota</taxon>
        <taxon>Metazoa</taxon>
        <taxon>Chordata</taxon>
        <taxon>Craniata</taxon>
        <taxon>Vertebrata</taxon>
        <taxon>Euteleostomi</taxon>
        <taxon>Archelosauria</taxon>
        <taxon>Archosauria</taxon>
        <taxon>Dinosauria</taxon>
        <taxon>Saurischia</taxon>
        <taxon>Theropoda</taxon>
        <taxon>Coelurosauria</taxon>
        <taxon>Aves</taxon>
        <taxon>Neognathae</taxon>
        <taxon>Neoaves</taxon>
        <taxon>Telluraves</taxon>
        <taxon>Australaves</taxon>
        <taxon>Passeriformes</taxon>
        <taxon>Sylvioidea</taxon>
        <taxon>Hirundinidae</taxon>
        <taxon>Hirundo</taxon>
    </lineage>
</organism>
<evidence type="ECO:0000313" key="3">
    <source>
        <dbReference type="Proteomes" id="UP000269221"/>
    </source>
</evidence>
<name>A0A3M0KKV1_HIRRU</name>
<protein>
    <submittedName>
        <fullName evidence="2">Uncharacterized protein</fullName>
    </submittedName>
</protein>
<evidence type="ECO:0000313" key="2">
    <source>
        <dbReference type="EMBL" id="RMC13271.1"/>
    </source>
</evidence>
<dbReference type="Proteomes" id="UP000269221">
    <property type="component" value="Unassembled WGS sequence"/>
</dbReference>
<accession>A0A3M0KKV1</accession>
<proteinExistence type="predicted"/>
<feature type="compositionally biased region" description="Basic and acidic residues" evidence="1">
    <location>
        <begin position="45"/>
        <end position="105"/>
    </location>
</feature>